<reference evidence="1" key="2">
    <citation type="journal article" date="2024" name="Heliyon">
        <title>Complete genome sequence of the novel virulent phage PMBT24 infecting Enterocloster bolteae from the human gut.</title>
        <authorList>
            <person name="Sprotte S."/>
            <person name="Brinks E."/>
            <person name="Neve H."/>
            <person name="Franz C.M.A.P."/>
        </authorList>
    </citation>
    <scope>NUCLEOTIDE SEQUENCE</scope>
</reference>
<proteinExistence type="predicted"/>
<accession>A0AAT9TRB9</accession>
<organism evidence="1">
    <name type="scientific">Enterocloster phage PMBT24</name>
    <dbReference type="NCBI Taxonomy" id="3025413"/>
    <lineage>
        <taxon>Viruses</taxon>
        <taxon>Duplodnaviria</taxon>
        <taxon>Heunggongvirae</taxon>
        <taxon>Uroviricota</taxon>
        <taxon>Caudoviricetes</taxon>
    </lineage>
</organism>
<evidence type="ECO:0000313" key="1">
    <source>
        <dbReference type="EMBL" id="WDQ45558.1"/>
    </source>
</evidence>
<name>A0AAT9TRB9_9CAUD</name>
<protein>
    <submittedName>
        <fullName evidence="1">Uncharacterized protein</fullName>
    </submittedName>
</protein>
<sequence>MNKIVVNEKKYVLDALNGTEKPDIGFYSFLNLISKYYAAQCATVEETIYNVDEQMKKLYKEEYLKEKWYVYISGIFKKVKEGITGINDREDVVVYTWDMCQVFKGETDQERKLLFSAYVIAHYMGCNGWLNTKTSKSIANWFEMANVACTGSDRFLLLGEMKKKGLIETTKKCDNLNVRVNMLSEYFGETPVFRITELENLGNLLIATYKDGYKQCKCGRLIKINSNRQTMCRFCASKTV</sequence>
<dbReference type="EMBL" id="OQ326496">
    <property type="protein sequence ID" value="WDQ45558.1"/>
    <property type="molecule type" value="Genomic_DNA"/>
</dbReference>
<reference evidence="1" key="1">
    <citation type="submission" date="2023-01" db="EMBL/GenBank/DDBJ databases">
        <authorList>
            <person name="Sprotte S."/>
            <person name="Brinks E."/>
        </authorList>
    </citation>
    <scope>NUCLEOTIDE SEQUENCE</scope>
</reference>